<protein>
    <submittedName>
        <fullName evidence="10">Glycosyltransferase family 39 protein</fullName>
    </submittedName>
</protein>
<feature type="domain" description="Glycosyltransferase RgtA/B/C/D-like" evidence="9">
    <location>
        <begin position="79"/>
        <end position="218"/>
    </location>
</feature>
<feature type="transmembrane region" description="Helical" evidence="8">
    <location>
        <begin position="15"/>
        <end position="34"/>
    </location>
</feature>
<feature type="transmembrane region" description="Helical" evidence="8">
    <location>
        <begin position="383"/>
        <end position="406"/>
    </location>
</feature>
<evidence type="ECO:0000256" key="1">
    <source>
        <dbReference type="ARBA" id="ARBA00004651"/>
    </source>
</evidence>
<evidence type="ECO:0000256" key="4">
    <source>
        <dbReference type="ARBA" id="ARBA00022679"/>
    </source>
</evidence>
<dbReference type="InterPro" id="IPR050297">
    <property type="entry name" value="LipidA_mod_glycosyltrf_83"/>
</dbReference>
<feature type="transmembrane region" description="Helical" evidence="8">
    <location>
        <begin position="138"/>
        <end position="160"/>
    </location>
</feature>
<comment type="subcellular location">
    <subcellularLocation>
        <location evidence="1">Cell membrane</location>
        <topology evidence="1">Multi-pass membrane protein</topology>
    </subcellularLocation>
</comment>
<dbReference type="Pfam" id="PF13231">
    <property type="entry name" value="PMT_2"/>
    <property type="match status" value="1"/>
</dbReference>
<reference evidence="10" key="1">
    <citation type="submission" date="2020-09" db="EMBL/GenBank/DDBJ databases">
        <title>A novel bacterium of genus Paenibacillus, isolated from South China Sea.</title>
        <authorList>
            <person name="Huang H."/>
            <person name="Mo K."/>
            <person name="Hu Y."/>
        </authorList>
    </citation>
    <scope>NUCLEOTIDE SEQUENCE</scope>
    <source>
        <strain evidence="10">IB182363</strain>
    </source>
</reference>
<evidence type="ECO:0000256" key="6">
    <source>
        <dbReference type="ARBA" id="ARBA00022989"/>
    </source>
</evidence>
<keyword evidence="6 8" id="KW-1133">Transmembrane helix</keyword>
<evidence type="ECO:0000256" key="7">
    <source>
        <dbReference type="ARBA" id="ARBA00023136"/>
    </source>
</evidence>
<keyword evidence="4" id="KW-0808">Transferase</keyword>
<accession>A0A927CH39</accession>
<feature type="transmembrane region" description="Helical" evidence="8">
    <location>
        <begin position="172"/>
        <end position="200"/>
    </location>
</feature>
<evidence type="ECO:0000256" key="8">
    <source>
        <dbReference type="SAM" id="Phobius"/>
    </source>
</evidence>
<feature type="transmembrane region" description="Helical" evidence="8">
    <location>
        <begin position="72"/>
        <end position="88"/>
    </location>
</feature>
<comment type="caution">
    <text evidence="10">The sequence shown here is derived from an EMBL/GenBank/DDBJ whole genome shotgun (WGS) entry which is preliminary data.</text>
</comment>
<sequence>MIVYRLYHKYKDRELFYILPLVVLSLAVNLGYFYKVMVSPEGFPTSDDSEWYLNYAYSMLDNFQISLHMNDILYMGYNMLLTLLLAIFKDPAAVLFLQAATTGLSVMLVYAIASRLFNRTTAVIASVFYSFSSGIIRWTTYVITDSFFISLLLLCVYLVLRCFESDKRRYKAGFAAAALLMVMFRPAGIITLAFMMVYILVRLGRTTVFAFLKRYRFVLGGGVAAAAAIGVYLLTSGKLDPLLASMEENIRMVLYNIYATGWVYDKSTPYDHVYTPNYEINIMNSLIVSFLINNWDHILILYGKRMISFLGWWVWRADFGSLWGVASFVRHALPTLLFVIGSGAAIMAGRFRQASVLWLVILAVFVFCVIFFIDVMYRYKAPALPFIAIVSAYGADRVLTAALGWFRRWKRG</sequence>
<keyword evidence="7 8" id="KW-0472">Membrane</keyword>
<keyword evidence="3" id="KW-0328">Glycosyltransferase</keyword>
<dbReference type="GO" id="GO:0009103">
    <property type="term" value="P:lipopolysaccharide biosynthetic process"/>
    <property type="evidence" value="ECO:0007669"/>
    <property type="project" value="UniProtKB-ARBA"/>
</dbReference>
<organism evidence="10 11">
    <name type="scientific">Paenibacillus oceani</name>
    <dbReference type="NCBI Taxonomy" id="2772510"/>
    <lineage>
        <taxon>Bacteria</taxon>
        <taxon>Bacillati</taxon>
        <taxon>Bacillota</taxon>
        <taxon>Bacilli</taxon>
        <taxon>Bacillales</taxon>
        <taxon>Paenibacillaceae</taxon>
        <taxon>Paenibacillus</taxon>
    </lineage>
</organism>
<dbReference type="PANTHER" id="PTHR33908:SF11">
    <property type="entry name" value="MEMBRANE PROTEIN"/>
    <property type="match status" value="1"/>
</dbReference>
<feature type="transmembrane region" description="Helical" evidence="8">
    <location>
        <begin position="215"/>
        <end position="235"/>
    </location>
</feature>
<dbReference type="GO" id="GO:0016763">
    <property type="term" value="F:pentosyltransferase activity"/>
    <property type="evidence" value="ECO:0007669"/>
    <property type="project" value="TreeGrafter"/>
</dbReference>
<evidence type="ECO:0000259" key="9">
    <source>
        <dbReference type="Pfam" id="PF13231"/>
    </source>
</evidence>
<proteinExistence type="predicted"/>
<dbReference type="InterPro" id="IPR038731">
    <property type="entry name" value="RgtA/B/C-like"/>
</dbReference>
<dbReference type="PANTHER" id="PTHR33908">
    <property type="entry name" value="MANNOSYLTRANSFERASE YKCB-RELATED"/>
    <property type="match status" value="1"/>
</dbReference>
<feature type="transmembrane region" description="Helical" evidence="8">
    <location>
        <begin position="95"/>
        <end position="118"/>
    </location>
</feature>
<feature type="transmembrane region" description="Helical" evidence="8">
    <location>
        <begin position="356"/>
        <end position="377"/>
    </location>
</feature>
<dbReference type="EMBL" id="JACXJA010000077">
    <property type="protein sequence ID" value="MBD2866892.1"/>
    <property type="molecule type" value="Genomic_DNA"/>
</dbReference>
<keyword evidence="11" id="KW-1185">Reference proteome</keyword>
<dbReference type="AlphaFoldDB" id="A0A927CH39"/>
<keyword evidence="2" id="KW-1003">Cell membrane</keyword>
<evidence type="ECO:0000256" key="5">
    <source>
        <dbReference type="ARBA" id="ARBA00022692"/>
    </source>
</evidence>
<dbReference type="Proteomes" id="UP000639396">
    <property type="component" value="Unassembled WGS sequence"/>
</dbReference>
<gene>
    <name evidence="10" type="ORF">IDH45_33495</name>
</gene>
<keyword evidence="5 8" id="KW-0812">Transmembrane</keyword>
<evidence type="ECO:0000313" key="10">
    <source>
        <dbReference type="EMBL" id="MBD2866892.1"/>
    </source>
</evidence>
<evidence type="ECO:0000256" key="3">
    <source>
        <dbReference type="ARBA" id="ARBA00022676"/>
    </source>
</evidence>
<dbReference type="GO" id="GO:0005886">
    <property type="term" value="C:plasma membrane"/>
    <property type="evidence" value="ECO:0007669"/>
    <property type="project" value="UniProtKB-SubCell"/>
</dbReference>
<name>A0A927CH39_9BACL</name>
<dbReference type="RefSeq" id="WP_190932505.1">
    <property type="nucleotide sequence ID" value="NZ_JACXJA010000077.1"/>
</dbReference>
<evidence type="ECO:0000256" key="2">
    <source>
        <dbReference type="ARBA" id="ARBA00022475"/>
    </source>
</evidence>
<evidence type="ECO:0000313" key="11">
    <source>
        <dbReference type="Proteomes" id="UP000639396"/>
    </source>
</evidence>